<comment type="caution">
    <text evidence="1">The sequence shown here is derived from an EMBL/GenBank/DDBJ whole genome shotgun (WGS) entry which is preliminary data.</text>
</comment>
<dbReference type="InterPro" id="IPR027417">
    <property type="entry name" value="P-loop_NTPase"/>
</dbReference>
<dbReference type="Gene3D" id="3.40.50.300">
    <property type="entry name" value="P-loop containing nucleotide triphosphate hydrolases"/>
    <property type="match status" value="1"/>
</dbReference>
<dbReference type="AlphaFoldDB" id="A0A7C4GBD1"/>
<dbReference type="EMBL" id="DSUT01000132">
    <property type="protein sequence ID" value="HGK28550.1"/>
    <property type="molecule type" value="Genomic_DNA"/>
</dbReference>
<dbReference type="PIRSF" id="PIRSF015617">
    <property type="entry name" value="Adensltrnsf_CobA"/>
    <property type="match status" value="1"/>
</dbReference>
<keyword evidence="1" id="KW-0808">Transferase</keyword>
<evidence type="ECO:0000313" key="1">
    <source>
        <dbReference type="EMBL" id="HGK28550.1"/>
    </source>
</evidence>
<dbReference type="GO" id="GO:0009236">
    <property type="term" value="P:cobalamin biosynthetic process"/>
    <property type="evidence" value="ECO:0007669"/>
    <property type="project" value="InterPro"/>
</dbReference>
<protein>
    <submittedName>
        <fullName evidence="1">Cob(I)yrinic acid a,c-diamide adenosyltransferase</fullName>
    </submittedName>
</protein>
<accession>A0A7C4GBD1</accession>
<dbReference type="Pfam" id="PF02572">
    <property type="entry name" value="CobA_CobO_BtuR"/>
    <property type="match status" value="1"/>
</dbReference>
<gene>
    <name evidence="1" type="ORF">ENS41_06300</name>
</gene>
<organism evidence="1">
    <name type="scientific">candidate division WOR-3 bacterium</name>
    <dbReference type="NCBI Taxonomy" id="2052148"/>
    <lineage>
        <taxon>Bacteria</taxon>
        <taxon>Bacteria division WOR-3</taxon>
    </lineage>
</organism>
<proteinExistence type="predicted"/>
<dbReference type="SUPFAM" id="SSF52540">
    <property type="entry name" value="P-loop containing nucleoside triphosphate hydrolases"/>
    <property type="match status" value="1"/>
</dbReference>
<name>A0A7C4GBD1_UNCW3</name>
<sequence length="171" mass="18454">MSLLQIYTGDGKGKTTAAFGLALRAAGHGWRVLIIQFMKGDPGYGEIVAAQHVPSLEVQQFGLPTFVERGNPRPEDIEQARLGMAAARAALVDGGYRMVVLDEFNVAVDYGLVKLADALELVDSCPATVELVLTGRGAIKELLERADLVSEIKCVRHPFEKGVVNRVGIDH</sequence>
<dbReference type="GO" id="GO:0005524">
    <property type="term" value="F:ATP binding"/>
    <property type="evidence" value="ECO:0007669"/>
    <property type="project" value="InterPro"/>
</dbReference>
<dbReference type="InterPro" id="IPR003724">
    <property type="entry name" value="CblAdoTrfase_CobA"/>
</dbReference>
<dbReference type="GO" id="GO:0008817">
    <property type="term" value="F:corrinoid adenosyltransferase activity"/>
    <property type="evidence" value="ECO:0007669"/>
    <property type="project" value="InterPro"/>
</dbReference>
<dbReference type="PANTHER" id="PTHR46638:SF1">
    <property type="entry name" value="CORRINOID ADENOSYLTRANSFERASE"/>
    <property type="match status" value="1"/>
</dbReference>
<reference evidence="1" key="1">
    <citation type="journal article" date="2020" name="mSystems">
        <title>Genome- and Community-Level Interaction Insights into Carbon Utilization and Element Cycling Functions of Hydrothermarchaeota in Hydrothermal Sediment.</title>
        <authorList>
            <person name="Zhou Z."/>
            <person name="Liu Y."/>
            <person name="Xu W."/>
            <person name="Pan J."/>
            <person name="Luo Z.H."/>
            <person name="Li M."/>
        </authorList>
    </citation>
    <scope>NUCLEOTIDE SEQUENCE [LARGE SCALE GENOMIC DNA]</scope>
    <source>
        <strain evidence="1">SpSt-488</strain>
    </source>
</reference>
<dbReference type="CDD" id="cd00561">
    <property type="entry name" value="CobA_ACA"/>
    <property type="match status" value="1"/>
</dbReference>
<dbReference type="PANTHER" id="PTHR46638">
    <property type="entry name" value="CORRINOID ADENOSYLTRANSFERASE"/>
    <property type="match status" value="1"/>
</dbReference>